<dbReference type="OrthoDB" id="5863171at2759"/>
<dbReference type="PANTHER" id="PTHR31465:SF8">
    <property type="entry name" value="DOMAIN PROTEIN, PUTATIVE (AFU_ORTHOLOGUE AFUA_6G14140)-RELATED"/>
    <property type="match status" value="1"/>
</dbReference>
<dbReference type="InterPro" id="IPR001965">
    <property type="entry name" value="Znf_PHD"/>
</dbReference>
<feature type="compositionally biased region" description="Polar residues" evidence="9">
    <location>
        <begin position="515"/>
        <end position="527"/>
    </location>
</feature>
<protein>
    <submittedName>
        <fullName evidence="12">Sphingoid long-chain base transporter rsb1</fullName>
    </submittedName>
</protein>
<dbReference type="PROSITE" id="PS50016">
    <property type="entry name" value="ZF_PHD_2"/>
    <property type="match status" value="1"/>
</dbReference>
<evidence type="ECO:0000256" key="5">
    <source>
        <dbReference type="ARBA" id="ARBA00022833"/>
    </source>
</evidence>
<feature type="domain" description="PHD-type" evidence="11">
    <location>
        <begin position="556"/>
        <end position="612"/>
    </location>
</feature>
<keyword evidence="4 8" id="KW-0863">Zinc-finger</keyword>
<keyword evidence="6 10" id="KW-1133">Transmembrane helix</keyword>
<feature type="region of interest" description="Disordered" evidence="9">
    <location>
        <begin position="427"/>
        <end position="527"/>
    </location>
</feature>
<dbReference type="GO" id="GO:0000324">
    <property type="term" value="C:fungal-type vacuole"/>
    <property type="evidence" value="ECO:0007669"/>
    <property type="project" value="TreeGrafter"/>
</dbReference>
<feature type="compositionally biased region" description="Low complexity" evidence="9">
    <location>
        <begin position="680"/>
        <end position="693"/>
    </location>
</feature>
<dbReference type="InterPro" id="IPR007568">
    <property type="entry name" value="RTA1"/>
</dbReference>
<accession>A0A9Q9DNR0</accession>
<dbReference type="GO" id="GO:0005886">
    <property type="term" value="C:plasma membrane"/>
    <property type="evidence" value="ECO:0007669"/>
    <property type="project" value="TreeGrafter"/>
</dbReference>
<evidence type="ECO:0000259" key="11">
    <source>
        <dbReference type="PROSITE" id="PS50016"/>
    </source>
</evidence>
<dbReference type="CDD" id="cd15502">
    <property type="entry name" value="PHD_Phf1p_Phf2p_like"/>
    <property type="match status" value="1"/>
</dbReference>
<dbReference type="AlphaFoldDB" id="A0A9Q9DNR0"/>
<feature type="region of interest" description="Disordered" evidence="9">
    <location>
        <begin position="296"/>
        <end position="392"/>
    </location>
</feature>
<feature type="region of interest" description="Disordered" evidence="9">
    <location>
        <begin position="666"/>
        <end position="768"/>
    </location>
</feature>
<dbReference type="GO" id="GO:0008270">
    <property type="term" value="F:zinc ion binding"/>
    <property type="evidence" value="ECO:0007669"/>
    <property type="project" value="UniProtKB-KW"/>
</dbReference>
<proteinExistence type="predicted"/>
<dbReference type="InterPro" id="IPR019787">
    <property type="entry name" value="Znf_PHD-finger"/>
</dbReference>
<feature type="compositionally biased region" description="Polar residues" evidence="9">
    <location>
        <begin position="313"/>
        <end position="327"/>
    </location>
</feature>
<feature type="compositionally biased region" description="Acidic residues" evidence="9">
    <location>
        <begin position="496"/>
        <end position="511"/>
    </location>
</feature>
<evidence type="ECO:0000256" key="3">
    <source>
        <dbReference type="ARBA" id="ARBA00022723"/>
    </source>
</evidence>
<keyword evidence="2 10" id="KW-0812">Transmembrane</keyword>
<sequence>MMHTLVLRADSPPVECTEVGLPGCEVENTILGYAPNLAANAFFAAFFGLAFVLQLFFGIRYKTWTYMIALGCGCVAECIGYIGRILLYNNPWSDVGFNIQIVLLIFAPAFLAAGIYLTLKHIVIQFGQEWSRLRPSWYTYLFIAADVLSLVMQSAGGALAATADPGEKLLDVGTNIMIAGIIWQVVALAIFGLLVLEYSIRTYRRRDILSSSALALWSTRRFKFFCGGVLLAYTCILVRCIYRIPELLGGWGGELMQAETEFIILEGVMIAITVLAQTVFHPGICFPPLGNTIGKRKNAKGSVSESRVEMLEQGQSVSSRRAFQTKMNPADGPNDQSAADNGAPAAGSVAASTTSAPTSQSTTPMPPASSSQMASSPATIGTTSGPSFPQYSPSTAAILERLQGKNSHAAGSAAFEAKRAEILQSYVTSDKLPTPPPAVTTGRRGRGGKVSTPSGLKTEVGASPTPASSGRASARGRGRGRGGRGGRGGKRKRSDSDEESHNDDDNDDSDVSDSYTPLPTRTKSGRSVNKPVAFVPVIPEPTQGVKRRKSTKTLLAAKCKTCHRETDPANNRIVFCDACSTAYHQYCHDPPIDNEVVTVLEKEFLCTPCTRAKQTAVESAQDLVAADDLSIDQKRAYFSTLSQHQLVGLLLTATIRHPELPVFPPNVRSLIPEASGTKPQLQQHQQQEQKTNQVSSASESSLQYQPSRPAFQQPPATSPANNATPQLSSHSHSELDTVDARNLGDNINQSRTTMDLAGNQYDEDDGYDTDPPAHYPKAGNGLARNMRPESEDLNWLVDDNFEVFSHSWKGDGTGMGADGTLDGLGEGQKVV</sequence>
<evidence type="ECO:0000256" key="6">
    <source>
        <dbReference type="ARBA" id="ARBA00022989"/>
    </source>
</evidence>
<evidence type="ECO:0000256" key="1">
    <source>
        <dbReference type="ARBA" id="ARBA00004141"/>
    </source>
</evidence>
<evidence type="ECO:0000256" key="7">
    <source>
        <dbReference type="ARBA" id="ARBA00023136"/>
    </source>
</evidence>
<feature type="transmembrane region" description="Helical" evidence="10">
    <location>
        <begin position="64"/>
        <end position="87"/>
    </location>
</feature>
<dbReference type="VEuPathDB" id="FungiDB:yc1106_01006"/>
<name>A0A9Q9DNR0_CURCL</name>
<evidence type="ECO:0000256" key="4">
    <source>
        <dbReference type="ARBA" id="ARBA00022771"/>
    </source>
</evidence>
<feature type="compositionally biased region" description="Polar residues" evidence="9">
    <location>
        <begin position="380"/>
        <end position="392"/>
    </location>
</feature>
<keyword evidence="3" id="KW-0479">Metal-binding</keyword>
<dbReference type="InterPro" id="IPR011011">
    <property type="entry name" value="Znf_FYVE_PHD"/>
</dbReference>
<feature type="transmembrane region" description="Helical" evidence="10">
    <location>
        <begin position="140"/>
        <end position="161"/>
    </location>
</feature>
<dbReference type="PROSITE" id="PS01359">
    <property type="entry name" value="ZF_PHD_1"/>
    <property type="match status" value="1"/>
</dbReference>
<feature type="transmembrane region" description="Helical" evidence="10">
    <location>
        <begin position="37"/>
        <end position="57"/>
    </location>
</feature>
<organism evidence="12 13">
    <name type="scientific">Curvularia clavata</name>
    <dbReference type="NCBI Taxonomy" id="95742"/>
    <lineage>
        <taxon>Eukaryota</taxon>
        <taxon>Fungi</taxon>
        <taxon>Dikarya</taxon>
        <taxon>Ascomycota</taxon>
        <taxon>Pezizomycotina</taxon>
        <taxon>Dothideomycetes</taxon>
        <taxon>Pleosporomycetidae</taxon>
        <taxon>Pleosporales</taxon>
        <taxon>Pleosporineae</taxon>
        <taxon>Pleosporaceae</taxon>
        <taxon>Curvularia</taxon>
    </lineage>
</organism>
<dbReference type="SMART" id="SM00249">
    <property type="entry name" value="PHD"/>
    <property type="match status" value="1"/>
</dbReference>
<feature type="transmembrane region" description="Helical" evidence="10">
    <location>
        <begin position="181"/>
        <end position="200"/>
    </location>
</feature>
<evidence type="ECO:0000256" key="2">
    <source>
        <dbReference type="ARBA" id="ARBA00022692"/>
    </source>
</evidence>
<feature type="compositionally biased region" description="Low complexity" evidence="9">
    <location>
        <begin position="337"/>
        <end position="379"/>
    </location>
</feature>
<evidence type="ECO:0000256" key="10">
    <source>
        <dbReference type="SAM" id="Phobius"/>
    </source>
</evidence>
<dbReference type="Pfam" id="PF04479">
    <property type="entry name" value="RTA1"/>
    <property type="match status" value="1"/>
</dbReference>
<dbReference type="EMBL" id="CP089274">
    <property type="protein sequence ID" value="USP73732.1"/>
    <property type="molecule type" value="Genomic_DNA"/>
</dbReference>
<dbReference type="Proteomes" id="UP001056012">
    <property type="component" value="Chromosome 1"/>
</dbReference>
<dbReference type="InterPro" id="IPR019786">
    <property type="entry name" value="Zinc_finger_PHD-type_CS"/>
</dbReference>
<dbReference type="InterPro" id="IPR013083">
    <property type="entry name" value="Znf_RING/FYVE/PHD"/>
</dbReference>
<reference evidence="12" key="1">
    <citation type="submission" date="2021-12" db="EMBL/GenBank/DDBJ databases">
        <title>Curvularia clavata genome.</title>
        <authorList>
            <person name="Cao Y."/>
        </authorList>
    </citation>
    <scope>NUCLEOTIDE SEQUENCE</scope>
    <source>
        <strain evidence="12">Yc1106</strain>
    </source>
</reference>
<dbReference type="Gene3D" id="3.30.40.10">
    <property type="entry name" value="Zinc/RING finger domain, C3HC4 (zinc finger)"/>
    <property type="match status" value="1"/>
</dbReference>
<keyword evidence="7 10" id="KW-0472">Membrane</keyword>
<keyword evidence="13" id="KW-1185">Reference proteome</keyword>
<keyword evidence="5" id="KW-0862">Zinc</keyword>
<gene>
    <name evidence="12" type="ORF">yc1106_01006</name>
</gene>
<dbReference type="PANTHER" id="PTHR31465">
    <property type="entry name" value="PROTEIN RTA1-RELATED"/>
    <property type="match status" value="1"/>
</dbReference>
<feature type="compositionally biased region" description="Basic residues" evidence="9">
    <location>
        <begin position="474"/>
        <end position="493"/>
    </location>
</feature>
<evidence type="ECO:0000256" key="9">
    <source>
        <dbReference type="SAM" id="MobiDB-lite"/>
    </source>
</evidence>
<dbReference type="SUPFAM" id="SSF57903">
    <property type="entry name" value="FYVE/PHD zinc finger"/>
    <property type="match status" value="1"/>
</dbReference>
<feature type="compositionally biased region" description="Low complexity" evidence="9">
    <location>
        <begin position="713"/>
        <end position="726"/>
    </location>
</feature>
<feature type="transmembrane region" description="Helical" evidence="10">
    <location>
        <begin position="99"/>
        <end position="119"/>
    </location>
</feature>
<dbReference type="Pfam" id="PF00628">
    <property type="entry name" value="PHD"/>
    <property type="match status" value="1"/>
</dbReference>
<feature type="transmembrane region" description="Helical" evidence="10">
    <location>
        <begin position="221"/>
        <end position="242"/>
    </location>
</feature>
<comment type="subcellular location">
    <subcellularLocation>
        <location evidence="1">Membrane</location>
        <topology evidence="1">Multi-pass membrane protein</topology>
    </subcellularLocation>
</comment>
<evidence type="ECO:0000256" key="8">
    <source>
        <dbReference type="PROSITE-ProRule" id="PRU00146"/>
    </source>
</evidence>
<feature type="compositionally biased region" description="Polar residues" evidence="9">
    <location>
        <begin position="694"/>
        <end position="706"/>
    </location>
</feature>
<evidence type="ECO:0000313" key="13">
    <source>
        <dbReference type="Proteomes" id="UP001056012"/>
    </source>
</evidence>
<evidence type="ECO:0000313" key="12">
    <source>
        <dbReference type="EMBL" id="USP73732.1"/>
    </source>
</evidence>